<evidence type="ECO:0000313" key="2">
    <source>
        <dbReference type="EMBL" id="GAQ80383.1"/>
    </source>
</evidence>
<keyword evidence="1" id="KW-0249">Electron transport</keyword>
<dbReference type="EMBL" id="DF237002">
    <property type="protein sequence ID" value="GAQ80383.1"/>
    <property type="molecule type" value="Genomic_DNA"/>
</dbReference>
<evidence type="ECO:0000313" key="3">
    <source>
        <dbReference type="Proteomes" id="UP000054558"/>
    </source>
</evidence>
<keyword evidence="1" id="KW-0813">Transport</keyword>
<dbReference type="AlphaFoldDB" id="A0A1Y1HQM5"/>
<sequence length="73" mass="8472">MAFMMGGEHSIAGMELEIRNILDKKEWEQAYQYEIPVLTWSNEGSDDEVAIPRFSPRTSIERMQKQLHSLLTS</sequence>
<organism evidence="2 3">
    <name type="scientific">Klebsormidium nitens</name>
    <name type="common">Green alga</name>
    <name type="synonym">Ulothrix nitens</name>
    <dbReference type="NCBI Taxonomy" id="105231"/>
    <lineage>
        <taxon>Eukaryota</taxon>
        <taxon>Viridiplantae</taxon>
        <taxon>Streptophyta</taxon>
        <taxon>Klebsormidiophyceae</taxon>
        <taxon>Klebsormidiales</taxon>
        <taxon>Klebsormidiaceae</taxon>
        <taxon>Klebsormidium</taxon>
    </lineage>
</organism>
<dbReference type="Proteomes" id="UP000054558">
    <property type="component" value="Unassembled WGS sequence"/>
</dbReference>
<reference evidence="2 3" key="1">
    <citation type="journal article" date="2014" name="Nat. Commun.">
        <title>Klebsormidium flaccidum genome reveals primary factors for plant terrestrial adaptation.</title>
        <authorList>
            <person name="Hori K."/>
            <person name="Maruyama F."/>
            <person name="Fujisawa T."/>
            <person name="Togashi T."/>
            <person name="Yamamoto N."/>
            <person name="Seo M."/>
            <person name="Sato S."/>
            <person name="Yamada T."/>
            <person name="Mori H."/>
            <person name="Tajima N."/>
            <person name="Moriyama T."/>
            <person name="Ikeuchi M."/>
            <person name="Watanabe M."/>
            <person name="Wada H."/>
            <person name="Kobayashi K."/>
            <person name="Saito M."/>
            <person name="Masuda T."/>
            <person name="Sasaki-Sekimoto Y."/>
            <person name="Mashiguchi K."/>
            <person name="Awai K."/>
            <person name="Shimojima M."/>
            <person name="Masuda S."/>
            <person name="Iwai M."/>
            <person name="Nobusawa T."/>
            <person name="Narise T."/>
            <person name="Kondo S."/>
            <person name="Saito H."/>
            <person name="Sato R."/>
            <person name="Murakawa M."/>
            <person name="Ihara Y."/>
            <person name="Oshima-Yamada Y."/>
            <person name="Ohtaka K."/>
            <person name="Satoh M."/>
            <person name="Sonobe K."/>
            <person name="Ishii M."/>
            <person name="Ohtani R."/>
            <person name="Kanamori-Sato M."/>
            <person name="Honoki R."/>
            <person name="Miyazaki D."/>
            <person name="Mochizuki H."/>
            <person name="Umetsu J."/>
            <person name="Higashi K."/>
            <person name="Shibata D."/>
            <person name="Kamiya Y."/>
            <person name="Sato N."/>
            <person name="Nakamura Y."/>
            <person name="Tabata S."/>
            <person name="Ida S."/>
            <person name="Kurokawa K."/>
            <person name="Ohta H."/>
        </authorList>
    </citation>
    <scope>NUCLEOTIDE SEQUENCE [LARGE SCALE GENOMIC DNA]</scope>
    <source>
        <strain evidence="2 3">NIES-2285</strain>
    </source>
</reference>
<comment type="similarity">
    <text evidence="1">Belongs to the glutaredoxin family.</text>
</comment>
<proteinExistence type="inferred from homology"/>
<keyword evidence="3" id="KW-1185">Reference proteome</keyword>
<name>A0A1Y1HQM5_KLENI</name>
<accession>A0A1Y1HQM5</accession>
<dbReference type="InterPro" id="IPR008554">
    <property type="entry name" value="Glutaredoxin-like"/>
</dbReference>
<gene>
    <name evidence="2" type="ORF">KFL_000530110</name>
</gene>
<evidence type="ECO:0000256" key="1">
    <source>
        <dbReference type="RuleBase" id="RU363082"/>
    </source>
</evidence>
<protein>
    <recommendedName>
        <fullName evidence="1">Glutaredoxin-like protein</fullName>
    </recommendedName>
</protein>
<dbReference type="Pfam" id="PF05768">
    <property type="entry name" value="Glrx-like"/>
    <property type="match status" value="1"/>
</dbReference>
<dbReference type="Gene3D" id="3.40.30.10">
    <property type="entry name" value="Glutaredoxin"/>
    <property type="match status" value="1"/>
</dbReference>
<dbReference type="OrthoDB" id="2016230at2759"/>